<evidence type="ECO:0000256" key="1">
    <source>
        <dbReference type="SAM" id="SignalP"/>
    </source>
</evidence>
<comment type="caution">
    <text evidence="3">The sequence shown here is derived from an EMBL/GenBank/DDBJ whole genome shotgun (WGS) entry which is preliminary data.</text>
</comment>
<feature type="chain" id="PRO_5047500063" evidence="1">
    <location>
        <begin position="20"/>
        <end position="224"/>
    </location>
</feature>
<evidence type="ECO:0000259" key="2">
    <source>
        <dbReference type="Pfam" id="PF13568"/>
    </source>
</evidence>
<protein>
    <submittedName>
        <fullName evidence="3">Porin family protein</fullName>
    </submittedName>
</protein>
<evidence type="ECO:0000313" key="4">
    <source>
        <dbReference type="Proteomes" id="UP001595826"/>
    </source>
</evidence>
<sequence>MKKFYFLLFLLFCFLTNYAQKDSLQIGDKYAEDQIYLSVSYAQFFNQPQQITKSGFSYGLSIGFLKDITLNKQGNFSFAVGVGYGFDSFSHELKVEEINGNTVFSNGSNLTSNNYTASNLEFPLEIRWRTSNAKRYDFWRIYGGIKFLYNLSNKFDFTENSSSFQYKNVNAYRKFQYGLTLSAGYDEFNFNVFYSLTPIFENASFNGASIDTSVLKFGLIFYIL</sequence>
<dbReference type="EMBL" id="JBHSCY010000001">
    <property type="protein sequence ID" value="MFC4267602.1"/>
    <property type="molecule type" value="Genomic_DNA"/>
</dbReference>
<keyword evidence="4" id="KW-1185">Reference proteome</keyword>
<keyword evidence="1" id="KW-0732">Signal</keyword>
<gene>
    <name evidence="3" type="ORF">ACFOWD_01690</name>
</gene>
<feature type="signal peptide" evidence="1">
    <location>
        <begin position="1"/>
        <end position="19"/>
    </location>
</feature>
<name>A0ABV8R6I8_9FLAO</name>
<feature type="domain" description="Outer membrane protein beta-barrel" evidence="2">
    <location>
        <begin position="19"/>
        <end position="200"/>
    </location>
</feature>
<dbReference type="RefSeq" id="WP_377407581.1">
    <property type="nucleotide sequence ID" value="NZ_JBHSCY010000001.1"/>
</dbReference>
<accession>A0ABV8R6I8</accession>
<dbReference type="InterPro" id="IPR025665">
    <property type="entry name" value="Beta-barrel_OMP_2"/>
</dbReference>
<dbReference type="Pfam" id="PF13568">
    <property type="entry name" value="OMP_b-brl_2"/>
    <property type="match status" value="1"/>
</dbReference>
<proteinExistence type="predicted"/>
<evidence type="ECO:0000313" key="3">
    <source>
        <dbReference type="EMBL" id="MFC4267602.1"/>
    </source>
</evidence>
<organism evidence="3 4">
    <name type="scientific">Polaribacter marinivivus</name>
    <dbReference type="NCBI Taxonomy" id="1524260"/>
    <lineage>
        <taxon>Bacteria</taxon>
        <taxon>Pseudomonadati</taxon>
        <taxon>Bacteroidota</taxon>
        <taxon>Flavobacteriia</taxon>
        <taxon>Flavobacteriales</taxon>
        <taxon>Flavobacteriaceae</taxon>
    </lineage>
</organism>
<dbReference type="Proteomes" id="UP001595826">
    <property type="component" value="Unassembled WGS sequence"/>
</dbReference>
<reference evidence="4" key="1">
    <citation type="journal article" date="2019" name="Int. J. Syst. Evol. Microbiol.">
        <title>The Global Catalogue of Microorganisms (GCM) 10K type strain sequencing project: providing services to taxonomists for standard genome sequencing and annotation.</title>
        <authorList>
            <consortium name="The Broad Institute Genomics Platform"/>
            <consortium name="The Broad Institute Genome Sequencing Center for Infectious Disease"/>
            <person name="Wu L."/>
            <person name="Ma J."/>
        </authorList>
    </citation>
    <scope>NUCLEOTIDE SEQUENCE [LARGE SCALE GENOMIC DNA]</scope>
    <source>
        <strain evidence="4">CECT 8655</strain>
    </source>
</reference>